<accession>X1DIH3</accession>
<protein>
    <submittedName>
        <fullName evidence="1">Uncharacterized protein</fullName>
    </submittedName>
</protein>
<sequence length="53" mass="5724">DAVYLRQASAWWRSVNERRISTGDAEIGKAGDVILVPANLIPLGDISGNISEE</sequence>
<organism evidence="1">
    <name type="scientific">marine sediment metagenome</name>
    <dbReference type="NCBI Taxonomy" id="412755"/>
    <lineage>
        <taxon>unclassified sequences</taxon>
        <taxon>metagenomes</taxon>
        <taxon>ecological metagenomes</taxon>
    </lineage>
</organism>
<reference evidence="1" key="1">
    <citation type="journal article" date="2014" name="Front. Microbiol.">
        <title>High frequency of phylogenetically diverse reductive dehalogenase-homologous genes in deep subseafloor sedimentary metagenomes.</title>
        <authorList>
            <person name="Kawai M."/>
            <person name="Futagami T."/>
            <person name="Toyoda A."/>
            <person name="Takaki Y."/>
            <person name="Nishi S."/>
            <person name="Hori S."/>
            <person name="Arai W."/>
            <person name="Tsubouchi T."/>
            <person name="Morono Y."/>
            <person name="Uchiyama I."/>
            <person name="Ito T."/>
            <person name="Fujiyama A."/>
            <person name="Inagaki F."/>
            <person name="Takami H."/>
        </authorList>
    </citation>
    <scope>NUCLEOTIDE SEQUENCE</scope>
    <source>
        <strain evidence="1">Expedition CK06-06</strain>
    </source>
</reference>
<gene>
    <name evidence="1" type="ORF">S01H4_40294</name>
</gene>
<comment type="caution">
    <text evidence="1">The sequence shown here is derived from an EMBL/GenBank/DDBJ whole genome shotgun (WGS) entry which is preliminary data.</text>
</comment>
<feature type="non-terminal residue" evidence="1">
    <location>
        <position position="1"/>
    </location>
</feature>
<evidence type="ECO:0000313" key="1">
    <source>
        <dbReference type="EMBL" id="GAH04829.1"/>
    </source>
</evidence>
<dbReference type="AlphaFoldDB" id="X1DIH3"/>
<proteinExistence type="predicted"/>
<name>X1DIH3_9ZZZZ</name>
<dbReference type="EMBL" id="BART01021928">
    <property type="protein sequence ID" value="GAH04829.1"/>
    <property type="molecule type" value="Genomic_DNA"/>
</dbReference>